<evidence type="ECO:0000313" key="14">
    <source>
        <dbReference type="Proteomes" id="UP000051886"/>
    </source>
</evidence>
<dbReference type="GO" id="GO:0008448">
    <property type="term" value="F:N-acetylglucosamine-6-phosphate deacetylase activity"/>
    <property type="evidence" value="ECO:0007669"/>
    <property type="project" value="UniProtKB-EC"/>
</dbReference>
<keyword evidence="5 9" id="KW-0378">Hydrolase</keyword>
<dbReference type="OrthoDB" id="9776488at2"/>
<dbReference type="STRING" id="449659.IV66_GL001946"/>
<dbReference type="SUPFAM" id="SSF51556">
    <property type="entry name" value="Metallo-dependent hydrolases"/>
    <property type="match status" value="1"/>
</dbReference>
<feature type="binding site" evidence="11">
    <location>
        <position position="214"/>
    </location>
    <ligand>
        <name>Zn(2+)</name>
        <dbReference type="ChEBI" id="CHEBI:29105"/>
    </ligand>
</feature>
<dbReference type="PIRSF" id="PIRSF038994">
    <property type="entry name" value="NagA"/>
    <property type="match status" value="1"/>
</dbReference>
<dbReference type="InterPro" id="IPR032466">
    <property type="entry name" value="Metal_Hydrolase"/>
</dbReference>
<evidence type="ECO:0000256" key="1">
    <source>
        <dbReference type="ARBA" id="ARBA00010716"/>
    </source>
</evidence>
<evidence type="ECO:0000256" key="3">
    <source>
        <dbReference type="ARBA" id="ARBA00018029"/>
    </source>
</evidence>
<comment type="catalytic activity">
    <reaction evidence="7">
        <text>N-acetyl-D-glucosamine 6-phosphate + H2O = D-glucosamine 6-phosphate + acetate</text>
        <dbReference type="Rhea" id="RHEA:22936"/>
        <dbReference type="ChEBI" id="CHEBI:15377"/>
        <dbReference type="ChEBI" id="CHEBI:30089"/>
        <dbReference type="ChEBI" id="CHEBI:57513"/>
        <dbReference type="ChEBI" id="CHEBI:58725"/>
        <dbReference type="EC" id="3.5.1.25"/>
    </reaction>
</comment>
<evidence type="ECO:0000256" key="4">
    <source>
        <dbReference type="ARBA" id="ARBA00022723"/>
    </source>
</evidence>
<dbReference type="InterPro" id="IPR006680">
    <property type="entry name" value="Amidohydro-rel"/>
</dbReference>
<name>A0A0R2LFI3_9LACO</name>
<feature type="active site" description="Proton donor/acceptor" evidence="10">
    <location>
        <position position="272"/>
    </location>
</feature>
<evidence type="ECO:0000256" key="10">
    <source>
        <dbReference type="PIRSR" id="PIRSR038994-1"/>
    </source>
</evidence>
<evidence type="ECO:0000256" key="11">
    <source>
        <dbReference type="PIRSR" id="PIRSR038994-3"/>
    </source>
</evidence>
<feature type="binding site" evidence="11">
    <location>
        <position position="193"/>
    </location>
    <ligand>
        <name>Zn(2+)</name>
        <dbReference type="ChEBI" id="CHEBI:29105"/>
    </ligand>
</feature>
<evidence type="ECO:0000256" key="9">
    <source>
        <dbReference type="PIRNR" id="PIRNR038994"/>
    </source>
</evidence>
<dbReference type="AlphaFoldDB" id="A0A0R2LFI3"/>
<feature type="binding site" evidence="11">
    <location>
        <position position="127"/>
    </location>
    <ligand>
        <name>Zn(2+)</name>
        <dbReference type="ChEBI" id="CHEBI:29105"/>
    </ligand>
</feature>
<dbReference type="PATRIC" id="fig|449659.4.peg.1995"/>
<evidence type="ECO:0000256" key="2">
    <source>
        <dbReference type="ARBA" id="ARBA00011899"/>
    </source>
</evidence>
<dbReference type="SUPFAM" id="SSF51338">
    <property type="entry name" value="Composite domain of metallo-dependent hydrolases"/>
    <property type="match status" value="1"/>
</dbReference>
<dbReference type="RefSeq" id="WP_017867684.1">
    <property type="nucleotide sequence ID" value="NZ_BJYB01000004.1"/>
</dbReference>
<gene>
    <name evidence="13" type="ORF">IV66_GL001946</name>
</gene>
<comment type="caution">
    <text evidence="13">The sequence shown here is derived from an EMBL/GenBank/DDBJ whole genome shotgun (WGS) entry which is preliminary data.</text>
</comment>
<dbReference type="Gene3D" id="2.30.40.10">
    <property type="entry name" value="Urease, subunit C, domain 1"/>
    <property type="match status" value="1"/>
</dbReference>
<dbReference type="Proteomes" id="UP000051886">
    <property type="component" value="Unassembled WGS sequence"/>
</dbReference>
<comment type="cofactor">
    <cofactor evidence="11">
        <name>a divalent metal cation</name>
        <dbReference type="ChEBI" id="CHEBI:60240"/>
    </cofactor>
    <text evidence="11">Binds 1 divalent metal cation per subunit.</text>
</comment>
<dbReference type="EC" id="3.5.1.25" evidence="2"/>
<proteinExistence type="inferred from homology"/>
<dbReference type="NCBIfam" id="TIGR00221">
    <property type="entry name" value="nagA"/>
    <property type="match status" value="1"/>
</dbReference>
<feature type="domain" description="Amidohydrolase-related" evidence="12">
    <location>
        <begin position="49"/>
        <end position="373"/>
    </location>
</feature>
<sequence>MSYYVHAAKFILASGLSEQGYLEITDGKFGKYTKQRPTNAKIVDLGDSTVAPGLVDTHIHGYADNDVMDNDFVGLNEISKNLLSCGVTSFLPTTLTADVAVLNEICKMIGDKYTEVEGARIKGIFFEGPFFTKEHKGAQNPDYMIDPDFEIFKKWQDSAQGLIKKIALAPERKGAKQFIEKVSQSGVYVGIGHSSASYEEALASVYSGASIFVHTFNGMSGLDHHAPGMVGAAMDTPNTFAELICDGHHVKPGVANLLIQEKGSYHVALVTDCMSAGGMPPGDYVLGEFPVIVKDGAARLKDGGSLAGSVLKLLEAVQNLVRWGRVDLYDAFNMASYVPAQSIGIEDECGLIAAGRTADFIVVDPQINLKSTYLAGQEVYTSK</sequence>
<keyword evidence="14" id="KW-1185">Reference proteome</keyword>
<accession>A0A0R2LFI3</accession>
<evidence type="ECO:0000256" key="5">
    <source>
        <dbReference type="ARBA" id="ARBA00022801"/>
    </source>
</evidence>
<dbReference type="PANTHER" id="PTHR11113:SF14">
    <property type="entry name" value="N-ACETYLGLUCOSAMINE-6-PHOSPHATE DEACETYLASE"/>
    <property type="match status" value="1"/>
</dbReference>
<reference evidence="13 14" key="1">
    <citation type="journal article" date="2015" name="Genome Announc.">
        <title>Expanding the biotechnology potential of lactobacilli through comparative genomics of 213 strains and associated genera.</title>
        <authorList>
            <person name="Sun Z."/>
            <person name="Harris H.M."/>
            <person name="McCann A."/>
            <person name="Guo C."/>
            <person name="Argimon S."/>
            <person name="Zhang W."/>
            <person name="Yang X."/>
            <person name="Jeffery I.B."/>
            <person name="Cooney J.C."/>
            <person name="Kagawa T.F."/>
            <person name="Liu W."/>
            <person name="Song Y."/>
            <person name="Salvetti E."/>
            <person name="Wrobel A."/>
            <person name="Rasinkangas P."/>
            <person name="Parkhill J."/>
            <person name="Rea M.C."/>
            <person name="O'Sullivan O."/>
            <person name="Ritari J."/>
            <person name="Douillard F.P."/>
            <person name="Paul Ross R."/>
            <person name="Yang R."/>
            <person name="Briner A.E."/>
            <person name="Felis G.E."/>
            <person name="de Vos W.M."/>
            <person name="Barrangou R."/>
            <person name="Klaenhammer T.R."/>
            <person name="Caufield P.W."/>
            <person name="Cui Y."/>
            <person name="Zhang H."/>
            <person name="O'Toole P.W."/>
        </authorList>
    </citation>
    <scope>NUCLEOTIDE SEQUENCE [LARGE SCALE GENOMIC DNA]</scope>
    <source>
        <strain evidence="13 14">NBRC 103219</strain>
    </source>
</reference>
<dbReference type="GO" id="GO:0046872">
    <property type="term" value="F:metal ion binding"/>
    <property type="evidence" value="ECO:0007669"/>
    <property type="project" value="UniProtKB-KW"/>
</dbReference>
<dbReference type="InterPro" id="IPR011059">
    <property type="entry name" value="Metal-dep_hydrolase_composite"/>
</dbReference>
<evidence type="ECO:0000256" key="6">
    <source>
        <dbReference type="ARBA" id="ARBA00023277"/>
    </source>
</evidence>
<dbReference type="InterPro" id="IPR003764">
    <property type="entry name" value="GlcNAc_6-P_deAcase"/>
</dbReference>
<evidence type="ECO:0000259" key="12">
    <source>
        <dbReference type="Pfam" id="PF01979"/>
    </source>
</evidence>
<comment type="pathway">
    <text evidence="8">Amino-sugar metabolism; N-acetylneuraminate degradation; D-fructose 6-phosphate from N-acetylneuraminate: step 4/5.</text>
</comment>
<evidence type="ECO:0000256" key="8">
    <source>
        <dbReference type="ARBA" id="ARBA00060590"/>
    </source>
</evidence>
<dbReference type="Gene3D" id="3.20.20.140">
    <property type="entry name" value="Metal-dependent hydrolases"/>
    <property type="match status" value="1"/>
</dbReference>
<keyword evidence="6 9" id="KW-0119">Carbohydrate metabolism</keyword>
<dbReference type="FunFam" id="3.20.20.140:FF:000004">
    <property type="entry name" value="N-acetylglucosamine-6-phosphate deacetylase"/>
    <property type="match status" value="1"/>
</dbReference>
<keyword evidence="4 11" id="KW-0479">Metal-binding</keyword>
<evidence type="ECO:0000256" key="7">
    <source>
        <dbReference type="ARBA" id="ARBA00047647"/>
    </source>
</evidence>
<comment type="similarity">
    <text evidence="1 9">Belongs to the metallo-dependent hydrolases superfamily. NagA family.</text>
</comment>
<dbReference type="EMBL" id="JQCN01000045">
    <property type="protein sequence ID" value="KRN98613.1"/>
    <property type="molecule type" value="Genomic_DNA"/>
</dbReference>
<dbReference type="CDD" id="cd00854">
    <property type="entry name" value="NagA"/>
    <property type="match status" value="1"/>
</dbReference>
<dbReference type="PANTHER" id="PTHR11113">
    <property type="entry name" value="N-ACETYLGLUCOSAMINE-6-PHOSPHATE DEACETYLASE"/>
    <property type="match status" value="1"/>
</dbReference>
<protein>
    <recommendedName>
        <fullName evidence="3">N-acetylglucosamine-6-phosphate deacetylase</fullName>
        <ecNumber evidence="2">3.5.1.25</ecNumber>
    </recommendedName>
</protein>
<organism evidence="13 14">
    <name type="scientific">Ligilactobacillus pobuzihii</name>
    <dbReference type="NCBI Taxonomy" id="449659"/>
    <lineage>
        <taxon>Bacteria</taxon>
        <taxon>Bacillati</taxon>
        <taxon>Bacillota</taxon>
        <taxon>Bacilli</taxon>
        <taxon>Lactobacillales</taxon>
        <taxon>Lactobacillaceae</taxon>
        <taxon>Ligilactobacillus</taxon>
    </lineage>
</organism>
<dbReference type="GO" id="GO:0006046">
    <property type="term" value="P:N-acetylglucosamine catabolic process"/>
    <property type="evidence" value="ECO:0007669"/>
    <property type="project" value="TreeGrafter"/>
</dbReference>
<dbReference type="Pfam" id="PF01979">
    <property type="entry name" value="Amidohydro_1"/>
    <property type="match status" value="1"/>
</dbReference>
<evidence type="ECO:0000313" key="13">
    <source>
        <dbReference type="EMBL" id="KRN98613.1"/>
    </source>
</evidence>